<dbReference type="GeneID" id="93455360"/>
<accession>A0A2U9PIB2</accession>
<reference evidence="4" key="2">
    <citation type="submission" date="2018-03" db="EMBL/GenBank/DDBJ databases">
        <authorList>
            <person name="Derbyshire K."/>
            <person name="Gray T.A."/>
            <person name="Champion M."/>
        </authorList>
    </citation>
    <scope>NUCLEOTIDE SEQUENCE [LARGE SCALE GENOMIC DNA]</scope>
    <source>
        <strain evidence="4">MKD8</strain>
    </source>
</reference>
<organism evidence="3 4">
    <name type="scientific">Mycolicibacterium smegmatis (strain MKD8)</name>
    <name type="common">Mycobacterium smegmatis</name>
    <dbReference type="NCBI Taxonomy" id="1214915"/>
    <lineage>
        <taxon>Bacteria</taxon>
        <taxon>Bacillati</taxon>
        <taxon>Actinomycetota</taxon>
        <taxon>Actinomycetes</taxon>
        <taxon>Mycobacteriales</taxon>
        <taxon>Mycobacteriaceae</taxon>
        <taxon>Mycolicibacterium</taxon>
    </lineage>
</organism>
<evidence type="ECO:0008006" key="5">
    <source>
        <dbReference type="Google" id="ProtNLM"/>
    </source>
</evidence>
<protein>
    <recommendedName>
        <fullName evidence="5">Mycothiol-dependent maleylpyruvate isomerase metal-binding domain-containing protein</fullName>
    </recommendedName>
</protein>
<gene>
    <name evidence="3" type="ORF">D806_004240</name>
</gene>
<dbReference type="EMBL" id="CP027541">
    <property type="protein sequence ID" value="AWT51418.1"/>
    <property type="molecule type" value="Genomic_DNA"/>
</dbReference>
<dbReference type="GO" id="GO:0005886">
    <property type="term" value="C:plasma membrane"/>
    <property type="evidence" value="ECO:0007669"/>
    <property type="project" value="TreeGrafter"/>
</dbReference>
<reference evidence="3 4" key="1">
    <citation type="journal article" date="2013" name="Genome Announc.">
        <title>Draft genome sequence of MKD8, a conjugal recipient Mycobacterium smegmatis strain.</title>
        <authorList>
            <person name="Gray T.A."/>
            <person name="Palumbo M.J."/>
            <person name="Derbyshire K.M."/>
        </authorList>
    </citation>
    <scope>NUCLEOTIDE SEQUENCE [LARGE SCALE GENOMIC DNA]</scope>
    <source>
        <strain evidence="3 4">MKD8</strain>
    </source>
</reference>
<dbReference type="SUPFAM" id="SSF109854">
    <property type="entry name" value="DinB/YfiT-like putative metalloenzymes"/>
    <property type="match status" value="1"/>
</dbReference>
<dbReference type="Pfam" id="PF07398">
    <property type="entry name" value="MDMPI_C"/>
    <property type="match status" value="1"/>
</dbReference>
<proteinExistence type="predicted"/>
<sequence length="242" mass="26512">MDDNTLLTQLQTDVLAIQSYALGEDADLARAVPTCPGWTVADLLGHLWSIESWVRQILRTRELAEEPQPQDEPTQAVADFLDGIPDYLTAMRAVNADEPCWGFGPKPRLAGFWIRRQAHEHAVHHADLQHALGADPVGLTPDFCADGVDEVLAMFYPRQVRFGRTEPVAAPILFRTADTEHAWTVGGTEPSEPGQAEPVATVTASAEDLYLGLWKRRDLLETAKVEGDTAAVQQALNVALTP</sequence>
<evidence type="ECO:0000313" key="4">
    <source>
        <dbReference type="Proteomes" id="UP000011200"/>
    </source>
</evidence>
<dbReference type="RefSeq" id="WP_003891759.1">
    <property type="nucleotide sequence ID" value="NZ_CP027541.1"/>
</dbReference>
<dbReference type="PANTHER" id="PTHR40758:SF1">
    <property type="entry name" value="CONSERVED PROTEIN"/>
    <property type="match status" value="1"/>
</dbReference>
<dbReference type="AlphaFoldDB" id="A0A2U9PIB2"/>
<dbReference type="GO" id="GO:0046872">
    <property type="term" value="F:metal ion binding"/>
    <property type="evidence" value="ECO:0007669"/>
    <property type="project" value="InterPro"/>
</dbReference>
<dbReference type="InterPro" id="IPR024344">
    <property type="entry name" value="MDMPI_metal-binding"/>
</dbReference>
<name>A0A2U9PIB2_MYCSE</name>
<evidence type="ECO:0000313" key="3">
    <source>
        <dbReference type="EMBL" id="AWT51418.1"/>
    </source>
</evidence>
<dbReference type="Pfam" id="PF11716">
    <property type="entry name" value="MDMPI_N"/>
    <property type="match status" value="1"/>
</dbReference>
<dbReference type="InterPro" id="IPR034660">
    <property type="entry name" value="DinB/YfiT-like"/>
</dbReference>
<dbReference type="InterPro" id="IPR017517">
    <property type="entry name" value="Maleyloyr_isom"/>
</dbReference>
<evidence type="ECO:0000259" key="1">
    <source>
        <dbReference type="Pfam" id="PF07398"/>
    </source>
</evidence>
<dbReference type="InterPro" id="IPR010872">
    <property type="entry name" value="MDMPI_C-term_domain"/>
</dbReference>
<dbReference type="NCBIfam" id="TIGR03083">
    <property type="entry name" value="maleylpyruvate isomerase family mycothiol-dependent enzyme"/>
    <property type="match status" value="1"/>
</dbReference>
<evidence type="ECO:0000259" key="2">
    <source>
        <dbReference type="Pfam" id="PF11716"/>
    </source>
</evidence>
<dbReference type="Proteomes" id="UP000011200">
    <property type="component" value="Chromosome"/>
</dbReference>
<feature type="domain" description="Mycothiol-dependent maleylpyruvate isomerase metal-binding" evidence="2">
    <location>
        <begin position="24"/>
        <end position="129"/>
    </location>
</feature>
<feature type="domain" description="MDMPI C-terminal" evidence="1">
    <location>
        <begin position="142"/>
        <end position="233"/>
    </location>
</feature>
<dbReference type="PANTHER" id="PTHR40758">
    <property type="entry name" value="CONSERVED PROTEIN"/>
    <property type="match status" value="1"/>
</dbReference>